<organism evidence="4 5">
    <name type="scientific">Streptomyces similanensis</name>
    <dbReference type="NCBI Taxonomy" id="1274988"/>
    <lineage>
        <taxon>Bacteria</taxon>
        <taxon>Bacillati</taxon>
        <taxon>Actinomycetota</taxon>
        <taxon>Actinomycetes</taxon>
        <taxon>Kitasatosporales</taxon>
        <taxon>Streptomycetaceae</taxon>
        <taxon>Streptomyces</taxon>
    </lineage>
</organism>
<feature type="domain" description="eCIS core" evidence="3">
    <location>
        <begin position="96"/>
        <end position="167"/>
    </location>
</feature>
<evidence type="ECO:0000256" key="1">
    <source>
        <dbReference type="SAM" id="MobiDB-lite"/>
    </source>
</evidence>
<dbReference type="InterPro" id="IPR036812">
    <property type="entry name" value="NAD(P)_OxRdtase_dom_sf"/>
</dbReference>
<dbReference type="InterPro" id="IPR025295">
    <property type="entry name" value="eCIS_core_dom"/>
</dbReference>
<feature type="region of interest" description="Disordered" evidence="1">
    <location>
        <begin position="1"/>
        <end position="36"/>
    </location>
</feature>
<evidence type="ECO:0000313" key="5">
    <source>
        <dbReference type="Proteomes" id="UP001500124"/>
    </source>
</evidence>
<evidence type="ECO:0000259" key="2">
    <source>
        <dbReference type="Pfam" id="PF00248"/>
    </source>
</evidence>
<keyword evidence="5" id="KW-1185">Reference proteome</keyword>
<feature type="compositionally biased region" description="Polar residues" evidence="1">
    <location>
        <begin position="1"/>
        <end position="11"/>
    </location>
</feature>
<name>A0ABP9KSD7_9ACTN</name>
<proteinExistence type="predicted"/>
<evidence type="ECO:0008006" key="6">
    <source>
        <dbReference type="Google" id="ProtNLM"/>
    </source>
</evidence>
<gene>
    <name evidence="4" type="ORF">GCM10023336_40990</name>
</gene>
<dbReference type="Pfam" id="PF13699">
    <property type="entry name" value="eCIS_core"/>
    <property type="match status" value="1"/>
</dbReference>
<dbReference type="InterPro" id="IPR020471">
    <property type="entry name" value="AKR"/>
</dbReference>
<feature type="region of interest" description="Disordered" evidence="1">
    <location>
        <begin position="163"/>
        <end position="204"/>
    </location>
</feature>
<sequence>MYANEQAQTSGGEKPRRVAAGKPAPDRGASPGLRVLQNAAGNAAVLQMLRGSGHSWAQEEHQHSAGCGHQRQGGQPAPAPVQRSAVHDVLRTPGHPLDEHTRTDMEARLGADFAGVRVHDDSEAKASAAEVGARAYTSGDHIVIGEGGADKHTLAHELTHVIQQRQGPVSGTERGDGLRVSDPSDRFEREAEDTARRALSGSAPVQRTAVPAAGPAHHASPVVARMPAAETGTEVKPWLVFGVDGRSKGQLISAVEAGYRRFDTAESYGNTATVAEVLADLPRDSYEILYKFDVRKTESATQLRARLERTAALFAGRLDTLVIHNVDADQRLLTGAWQVLNELKGARVARQIGLGNIGDSHAGLLAELDGVDVVENSVESVLLSETVEKAIKESGAHLYYYDVIRTARQMGLDLSSPNELNGLIYTMGTVFGSADGTSSNSSMISSSSSSDTQVANLKDFGGGPDHPDFAGDDEYGAMGKIDQWRKQQSSGQSNDTSFALRPGLHTWLVGLCEGNAADTLRGGIVKAAQEEGRSVDQAFIREWLLSQGHVTADDLTSVKVPSRVGLKRRYIGMPLLEALAALFGVKNCDWKWSIELVQLMLSDTETWNSAMRFGADEIVQ</sequence>
<comment type="caution">
    <text evidence="4">The sequence shown here is derived from an EMBL/GenBank/DDBJ whole genome shotgun (WGS) entry which is preliminary data.</text>
</comment>
<dbReference type="Gene3D" id="3.20.20.100">
    <property type="entry name" value="NADP-dependent oxidoreductase domain"/>
    <property type="match status" value="1"/>
</dbReference>
<reference evidence="5" key="1">
    <citation type="journal article" date="2019" name="Int. J. Syst. Evol. Microbiol.">
        <title>The Global Catalogue of Microorganisms (GCM) 10K type strain sequencing project: providing services to taxonomists for standard genome sequencing and annotation.</title>
        <authorList>
            <consortium name="The Broad Institute Genomics Platform"/>
            <consortium name="The Broad Institute Genome Sequencing Center for Infectious Disease"/>
            <person name="Wu L."/>
            <person name="Ma J."/>
        </authorList>
    </citation>
    <scope>NUCLEOTIDE SEQUENCE [LARGE SCALE GENOMIC DNA]</scope>
    <source>
        <strain evidence="5">JCM 18410</strain>
    </source>
</reference>
<dbReference type="Pfam" id="PF00248">
    <property type="entry name" value="Aldo_ket_red"/>
    <property type="match status" value="1"/>
</dbReference>
<dbReference type="PRINTS" id="PR00069">
    <property type="entry name" value="ALDKETRDTASE"/>
</dbReference>
<dbReference type="InterPro" id="IPR023210">
    <property type="entry name" value="NADP_OxRdtase_dom"/>
</dbReference>
<dbReference type="Proteomes" id="UP001500124">
    <property type="component" value="Unassembled WGS sequence"/>
</dbReference>
<dbReference type="EMBL" id="BAABKC010000059">
    <property type="protein sequence ID" value="GAA5062569.1"/>
    <property type="molecule type" value="Genomic_DNA"/>
</dbReference>
<dbReference type="SUPFAM" id="SSF51430">
    <property type="entry name" value="NAD(P)-linked oxidoreductase"/>
    <property type="match status" value="1"/>
</dbReference>
<dbReference type="RefSeq" id="WP_345669661.1">
    <property type="nucleotide sequence ID" value="NZ_BAABKC010000059.1"/>
</dbReference>
<feature type="compositionally biased region" description="Basic and acidic residues" evidence="1">
    <location>
        <begin position="173"/>
        <end position="196"/>
    </location>
</feature>
<protein>
    <recommendedName>
        <fullName evidence="6">DUF4157 domain-containing protein</fullName>
    </recommendedName>
</protein>
<accession>A0ABP9KSD7</accession>
<evidence type="ECO:0000259" key="3">
    <source>
        <dbReference type="Pfam" id="PF13699"/>
    </source>
</evidence>
<evidence type="ECO:0000313" key="4">
    <source>
        <dbReference type="EMBL" id="GAA5062569.1"/>
    </source>
</evidence>
<feature type="region of interest" description="Disordered" evidence="1">
    <location>
        <begin position="53"/>
        <end position="81"/>
    </location>
</feature>
<feature type="domain" description="NADP-dependent oxidoreductase" evidence="2">
    <location>
        <begin position="253"/>
        <end position="391"/>
    </location>
</feature>